<dbReference type="AlphaFoldDB" id="A0A812WJ64"/>
<dbReference type="EMBL" id="CAJNJA010033312">
    <property type="protein sequence ID" value="CAE7677485.1"/>
    <property type="molecule type" value="Genomic_DNA"/>
</dbReference>
<organism evidence="2 3">
    <name type="scientific">Symbiodinium necroappetens</name>
    <dbReference type="NCBI Taxonomy" id="1628268"/>
    <lineage>
        <taxon>Eukaryota</taxon>
        <taxon>Sar</taxon>
        <taxon>Alveolata</taxon>
        <taxon>Dinophyceae</taxon>
        <taxon>Suessiales</taxon>
        <taxon>Symbiodiniaceae</taxon>
        <taxon>Symbiodinium</taxon>
    </lineage>
</organism>
<comment type="caution">
    <text evidence="2">The sequence shown here is derived from an EMBL/GenBank/DDBJ whole genome shotgun (WGS) entry which is preliminary data.</text>
</comment>
<evidence type="ECO:0000313" key="2">
    <source>
        <dbReference type="EMBL" id="CAE7677485.1"/>
    </source>
</evidence>
<gene>
    <name evidence="2" type="ORF">SNEC2469_LOCUS19448</name>
</gene>
<sequence length="117" mass="13238">MSERLAEQAVQAAKKDLLDDVKPWEKQKARFTLVENPPSIMKLQTGKRASMKPSVRASTAVTPPRSESLERDRDRSAPASPVRQRTAPNKINELDMQERLFCQDMRRLTAMAKACAE</sequence>
<keyword evidence="3" id="KW-1185">Reference proteome</keyword>
<feature type="compositionally biased region" description="Basic and acidic residues" evidence="1">
    <location>
        <begin position="67"/>
        <end position="76"/>
    </location>
</feature>
<protein>
    <submittedName>
        <fullName evidence="2">Uncharacterized protein</fullName>
    </submittedName>
</protein>
<dbReference type="OrthoDB" id="10571608at2759"/>
<evidence type="ECO:0000313" key="3">
    <source>
        <dbReference type="Proteomes" id="UP000601435"/>
    </source>
</evidence>
<evidence type="ECO:0000256" key="1">
    <source>
        <dbReference type="SAM" id="MobiDB-lite"/>
    </source>
</evidence>
<feature type="region of interest" description="Disordered" evidence="1">
    <location>
        <begin position="44"/>
        <end position="92"/>
    </location>
</feature>
<proteinExistence type="predicted"/>
<accession>A0A812WJ64</accession>
<name>A0A812WJ64_9DINO</name>
<dbReference type="Proteomes" id="UP000601435">
    <property type="component" value="Unassembled WGS sequence"/>
</dbReference>
<reference evidence="2" key="1">
    <citation type="submission" date="2021-02" db="EMBL/GenBank/DDBJ databases">
        <authorList>
            <person name="Dougan E. K."/>
            <person name="Rhodes N."/>
            <person name="Thang M."/>
            <person name="Chan C."/>
        </authorList>
    </citation>
    <scope>NUCLEOTIDE SEQUENCE</scope>
</reference>
<feature type="non-terminal residue" evidence="2">
    <location>
        <position position="1"/>
    </location>
</feature>